<feature type="binding site" evidence="12">
    <location>
        <position position="389"/>
    </location>
    <ligand>
        <name>substrate</name>
    </ligand>
</feature>
<dbReference type="InterPro" id="IPR020811">
    <property type="entry name" value="Enolase_N"/>
</dbReference>
<evidence type="ECO:0000256" key="10">
    <source>
        <dbReference type="HAMAP-Rule" id="MF_00318"/>
    </source>
</evidence>
<dbReference type="InterPro" id="IPR020809">
    <property type="entry name" value="Enolase_CS"/>
</dbReference>
<dbReference type="SFLD" id="SFLDS00001">
    <property type="entry name" value="Enolase"/>
    <property type="match status" value="1"/>
</dbReference>
<dbReference type="NCBIfam" id="TIGR01060">
    <property type="entry name" value="eno"/>
    <property type="match status" value="1"/>
</dbReference>
<dbReference type="InterPro" id="IPR029017">
    <property type="entry name" value="Enolase-like_N"/>
</dbReference>
<dbReference type="InterPro" id="IPR000941">
    <property type="entry name" value="Enolase"/>
</dbReference>
<feature type="binding site" evidence="10 13">
    <location>
        <position position="313"/>
    </location>
    <ligand>
        <name>Mg(2+)</name>
        <dbReference type="ChEBI" id="CHEBI:18420"/>
    </ligand>
</feature>
<protein>
    <recommendedName>
        <fullName evidence="4 10">Enolase</fullName>
        <ecNumber evidence="3 10">4.2.1.11</ecNumber>
    </recommendedName>
    <alternativeName>
        <fullName evidence="10">2-phospho-D-glycerate hydro-lyase</fullName>
    </alternativeName>
    <alternativeName>
        <fullName evidence="10">2-phosphoglycerate dehydratase</fullName>
    </alternativeName>
</protein>
<sequence length="426" mass="46518">MLTIKDIHALEVMDSRGNPTIQASVILSDNTKASAIVPSGASTGKREALELRDNDKTRFLGKGVLRACENVNSVIKHHLIGLEATNQAFVDERLRALDGTPNYANLGANAVLGVSMALARASAKALNLPLYRYLGGANALTLPVPMPNIINGGTHANNSIDFQEYMIMPLGFESFKEALRASAEVYHTLKKLLDGKNQLTSVGDEGGFAPNFNNNVEPLEAISQAIEKAGYKLGEEIALALDVASSELVDKNFNYHLKGENKILDSHELVAYYKELVAKYPIVSIEDGLSEDDWEGWAFLSKELGRQIQLVGDDLFVTNASILQKGIEKNVANAILIKPNQIGTISETLETIRLAKHHAYQCVMSHRSGESEDSFIADFAVALNTGEIKTGSTARSERIAKYNRLLEIEHELKGGIYIGKELFKHG</sequence>
<dbReference type="GO" id="GO:0004634">
    <property type="term" value="F:phosphopyruvate hydratase activity"/>
    <property type="evidence" value="ECO:0007669"/>
    <property type="project" value="UniProtKB-UniRule"/>
</dbReference>
<dbReference type="SUPFAM" id="SSF51604">
    <property type="entry name" value="Enolase C-terminal domain-like"/>
    <property type="match status" value="1"/>
</dbReference>
<feature type="domain" description="Enolase N-terminal" evidence="15">
    <location>
        <begin position="4"/>
        <end position="134"/>
    </location>
</feature>
<feature type="binding site" evidence="12">
    <location>
        <position position="286"/>
    </location>
    <ligand>
        <name>substrate</name>
    </ligand>
</feature>
<feature type="binding site" evidence="10">
    <location>
        <position position="338"/>
    </location>
    <ligand>
        <name>(2R)-2-phosphoglycerate</name>
        <dbReference type="ChEBI" id="CHEBI:58289"/>
    </ligand>
</feature>
<keyword evidence="5 10" id="KW-0964">Secreted</keyword>
<evidence type="ECO:0000256" key="7">
    <source>
        <dbReference type="ARBA" id="ARBA00023152"/>
    </source>
</evidence>
<dbReference type="SMART" id="SM01193">
    <property type="entry name" value="Enolase_N"/>
    <property type="match status" value="1"/>
</dbReference>
<evidence type="ECO:0000256" key="12">
    <source>
        <dbReference type="PIRSR" id="PIRSR001400-2"/>
    </source>
</evidence>
<dbReference type="GO" id="GO:0000015">
    <property type="term" value="C:phosphopyruvate hydratase complex"/>
    <property type="evidence" value="ECO:0007669"/>
    <property type="project" value="InterPro"/>
</dbReference>
<dbReference type="SFLD" id="SFLDF00002">
    <property type="entry name" value="enolase"/>
    <property type="match status" value="1"/>
</dbReference>
<feature type="domain" description="Enolase C-terminal TIM barrel" evidence="14">
    <location>
        <begin position="139"/>
        <end position="425"/>
    </location>
</feature>
<feature type="binding site" evidence="10">
    <location>
        <position position="389"/>
    </location>
    <ligand>
        <name>(2R)-2-phosphoglycerate</name>
        <dbReference type="ChEBI" id="CHEBI:58289"/>
    </ligand>
</feature>
<dbReference type="EC" id="4.2.1.11" evidence="3 10"/>
<comment type="pathway">
    <text evidence="1 10">Carbohydrate degradation; glycolysis; pyruvate from D-glyceraldehyde 3-phosphate: step 4/5.</text>
</comment>
<proteinExistence type="inferred from homology"/>
<feature type="binding site" evidence="10">
    <location>
        <position position="163"/>
    </location>
    <ligand>
        <name>(2R)-2-phosphoglycerate</name>
        <dbReference type="ChEBI" id="CHEBI:58289"/>
    </ligand>
</feature>
<evidence type="ECO:0000313" key="16">
    <source>
        <dbReference type="EMBL" id="BAO97783.1"/>
    </source>
</evidence>
<dbReference type="Pfam" id="PF03952">
    <property type="entry name" value="Enolase_N"/>
    <property type="match status" value="1"/>
</dbReference>
<evidence type="ECO:0000256" key="2">
    <source>
        <dbReference type="ARBA" id="ARBA00009604"/>
    </source>
</evidence>
<name>A0A060PU30_HELPX</name>
<dbReference type="GO" id="GO:0009986">
    <property type="term" value="C:cell surface"/>
    <property type="evidence" value="ECO:0007669"/>
    <property type="project" value="UniProtKB-SubCell"/>
</dbReference>
<feature type="active site" description="Proton acceptor" evidence="10 11">
    <location>
        <position position="338"/>
    </location>
</feature>
<dbReference type="SMART" id="SM01192">
    <property type="entry name" value="Enolase_C"/>
    <property type="match status" value="1"/>
</dbReference>
<dbReference type="AlphaFoldDB" id="A0A060PU30"/>
<evidence type="ECO:0000256" key="1">
    <source>
        <dbReference type="ARBA" id="ARBA00005031"/>
    </source>
</evidence>
<comment type="cofactor">
    <cofactor evidence="13">
        <name>Mg(2+)</name>
        <dbReference type="ChEBI" id="CHEBI:18420"/>
    </cofactor>
    <text evidence="13">Mg(2+) is required for catalysis and for stabilizing the dimer.</text>
</comment>
<feature type="binding site" evidence="12">
    <location>
        <begin position="365"/>
        <end position="368"/>
    </location>
    <ligand>
        <name>substrate</name>
    </ligand>
</feature>
<dbReference type="RefSeq" id="WP_041050553.1">
    <property type="nucleotide sequence ID" value="NZ_AP014523.1"/>
</dbReference>
<keyword evidence="10 13" id="KW-0479">Metal-binding</keyword>
<keyword evidence="6 10" id="KW-0460">Magnesium</keyword>
<feature type="active site" description="Proton donor" evidence="10 11">
    <location>
        <position position="205"/>
    </location>
</feature>
<evidence type="ECO:0000256" key="8">
    <source>
        <dbReference type="ARBA" id="ARBA00023239"/>
    </source>
</evidence>
<dbReference type="InterPro" id="IPR020810">
    <property type="entry name" value="Enolase_C"/>
</dbReference>
<feature type="binding site" evidence="12">
    <location>
        <position position="155"/>
    </location>
    <ligand>
        <name>substrate</name>
    </ligand>
</feature>
<evidence type="ECO:0000256" key="5">
    <source>
        <dbReference type="ARBA" id="ARBA00022525"/>
    </source>
</evidence>
<feature type="binding site" evidence="10 13">
    <location>
        <position position="242"/>
    </location>
    <ligand>
        <name>Mg(2+)</name>
        <dbReference type="ChEBI" id="CHEBI:18420"/>
    </ligand>
</feature>
<feature type="binding site" evidence="10">
    <location>
        <position position="368"/>
    </location>
    <ligand>
        <name>(2R)-2-phosphoglycerate</name>
        <dbReference type="ChEBI" id="CHEBI:58289"/>
    </ligand>
</feature>
<evidence type="ECO:0000259" key="15">
    <source>
        <dbReference type="SMART" id="SM01193"/>
    </source>
</evidence>
<keyword evidence="10" id="KW-0963">Cytoplasm</keyword>
<evidence type="ECO:0000256" key="6">
    <source>
        <dbReference type="ARBA" id="ARBA00022842"/>
    </source>
</evidence>
<evidence type="ECO:0000256" key="3">
    <source>
        <dbReference type="ARBA" id="ARBA00012058"/>
    </source>
</evidence>
<feature type="binding site" evidence="12">
    <location>
        <position position="313"/>
    </location>
    <ligand>
        <name>substrate</name>
    </ligand>
</feature>
<dbReference type="PROSITE" id="PS00164">
    <property type="entry name" value="ENOLASE"/>
    <property type="match status" value="1"/>
</dbReference>
<dbReference type="Gene3D" id="3.30.390.10">
    <property type="entry name" value="Enolase-like, N-terminal domain"/>
    <property type="match status" value="1"/>
</dbReference>
<reference evidence="16 17" key="1">
    <citation type="submission" date="2013-11" db="EMBL/GenBank/DDBJ databases">
        <title>Estimation of Helicobacter pylori bacteriophage ecology using H. pylori isolates.</title>
        <authorList>
            <person name="Uchiyama J."/>
            <person name="Takemura-Uchiyama I."/>
            <person name="Ujihara T."/>
            <person name="Matsuzaki S."/>
        </authorList>
    </citation>
    <scope>NUCLEOTIDE SEQUENCE [LARGE SCALE GENOMIC DNA]</scope>
    <source>
        <strain evidence="16 17">NY40</strain>
    </source>
</reference>
<comment type="subcellular location">
    <subcellularLocation>
        <location evidence="10">Cytoplasm</location>
    </subcellularLocation>
    <subcellularLocation>
        <location evidence="10">Secreted</location>
    </subcellularLocation>
    <subcellularLocation>
        <location evidence="10">Cell surface</location>
    </subcellularLocation>
    <text evidence="10">Fractions of enolase are present in both the cytoplasm and on the cell surface.</text>
</comment>
<evidence type="ECO:0000256" key="4">
    <source>
        <dbReference type="ARBA" id="ARBA00017068"/>
    </source>
</evidence>
<comment type="similarity">
    <text evidence="2 10">Belongs to the enolase family.</text>
</comment>
<dbReference type="PIRSF" id="PIRSF001400">
    <property type="entry name" value="Enolase"/>
    <property type="match status" value="1"/>
</dbReference>
<evidence type="ECO:0000256" key="11">
    <source>
        <dbReference type="PIRSR" id="PIRSR001400-1"/>
    </source>
</evidence>
<organism evidence="16 17">
    <name type="scientific">Helicobacter pylori NY40</name>
    <dbReference type="NCBI Taxonomy" id="1426844"/>
    <lineage>
        <taxon>Bacteria</taxon>
        <taxon>Pseudomonadati</taxon>
        <taxon>Campylobacterota</taxon>
        <taxon>Epsilonproteobacteria</taxon>
        <taxon>Campylobacterales</taxon>
        <taxon>Helicobacteraceae</taxon>
        <taxon>Helicobacter</taxon>
    </lineage>
</organism>
<dbReference type="PANTHER" id="PTHR11902:SF1">
    <property type="entry name" value="ENOLASE"/>
    <property type="match status" value="1"/>
</dbReference>
<dbReference type="EMBL" id="AP014523">
    <property type="protein sequence ID" value="BAO97783.1"/>
    <property type="molecule type" value="Genomic_DNA"/>
</dbReference>
<dbReference type="GO" id="GO:0005576">
    <property type="term" value="C:extracellular region"/>
    <property type="evidence" value="ECO:0007669"/>
    <property type="project" value="UniProtKB-SubCell"/>
</dbReference>
<dbReference type="GO" id="GO:0006096">
    <property type="term" value="P:glycolytic process"/>
    <property type="evidence" value="ECO:0007669"/>
    <property type="project" value="UniProtKB-UniRule"/>
</dbReference>
<dbReference type="SFLD" id="SFLDG00178">
    <property type="entry name" value="enolase"/>
    <property type="match status" value="1"/>
</dbReference>
<dbReference type="HOGENOM" id="CLU_031223_2_1_7"/>
<dbReference type="Pfam" id="PF00113">
    <property type="entry name" value="Enolase_C"/>
    <property type="match status" value="1"/>
</dbReference>
<dbReference type="HAMAP" id="MF_00318">
    <property type="entry name" value="Enolase"/>
    <property type="match status" value="1"/>
</dbReference>
<keyword evidence="8 10" id="KW-0456">Lyase</keyword>
<dbReference type="InterPro" id="IPR036849">
    <property type="entry name" value="Enolase-like_C_sf"/>
</dbReference>
<dbReference type="SUPFAM" id="SSF54826">
    <property type="entry name" value="Enolase N-terminal domain-like"/>
    <property type="match status" value="1"/>
</dbReference>
<accession>A0A060PU30</accession>
<dbReference type="GO" id="GO:0000287">
    <property type="term" value="F:magnesium ion binding"/>
    <property type="evidence" value="ECO:0007669"/>
    <property type="project" value="UniProtKB-UniRule"/>
</dbReference>
<evidence type="ECO:0000256" key="9">
    <source>
        <dbReference type="ARBA" id="ARBA00045763"/>
    </source>
</evidence>
<evidence type="ECO:0000259" key="14">
    <source>
        <dbReference type="SMART" id="SM01192"/>
    </source>
</evidence>
<dbReference type="PRINTS" id="PR00148">
    <property type="entry name" value="ENOLASE"/>
</dbReference>
<dbReference type="Proteomes" id="UP000031662">
    <property type="component" value="Chromosome"/>
</dbReference>
<evidence type="ECO:0000313" key="17">
    <source>
        <dbReference type="Proteomes" id="UP000031662"/>
    </source>
</evidence>
<dbReference type="Gene3D" id="3.20.20.120">
    <property type="entry name" value="Enolase-like C-terminal domain"/>
    <property type="match status" value="1"/>
</dbReference>
<feature type="binding site" evidence="12">
    <location>
        <position position="164"/>
    </location>
    <ligand>
        <name>substrate</name>
    </ligand>
</feature>
<gene>
    <name evidence="10" type="primary">eno</name>
    <name evidence="16" type="ORF">NY40_0771</name>
</gene>
<keyword evidence="7 10" id="KW-0324">Glycolysis</keyword>
<feature type="binding site" evidence="10 13">
    <location>
        <position position="286"/>
    </location>
    <ligand>
        <name>Mg(2+)</name>
        <dbReference type="ChEBI" id="CHEBI:18420"/>
    </ligand>
</feature>
<comment type="function">
    <text evidence="9 10">Catalyzes the reversible conversion of 2-phosphoglycerate (2-PG) into phosphoenolpyruvate (PEP). It is essential for the degradation of carbohydrates via glycolysis.</text>
</comment>
<dbReference type="UniPathway" id="UPA00109">
    <property type="reaction ID" value="UER00187"/>
</dbReference>
<feature type="binding site" evidence="10">
    <location>
        <position position="367"/>
    </location>
    <ligand>
        <name>(2R)-2-phosphoglycerate</name>
        <dbReference type="ChEBI" id="CHEBI:58289"/>
    </ligand>
</feature>
<comment type="cofactor">
    <cofactor evidence="10">
        <name>Mg(2+)</name>
        <dbReference type="ChEBI" id="CHEBI:18420"/>
    </cofactor>
    <text evidence="10">Binds a second Mg(2+) ion via substrate during catalysis.</text>
</comment>
<evidence type="ECO:0000256" key="13">
    <source>
        <dbReference type="PIRSR" id="PIRSR001400-3"/>
    </source>
</evidence>
<dbReference type="CDD" id="cd03313">
    <property type="entry name" value="enolase"/>
    <property type="match status" value="1"/>
</dbReference>
<dbReference type="PANTHER" id="PTHR11902">
    <property type="entry name" value="ENOLASE"/>
    <property type="match status" value="1"/>
</dbReference>
<comment type="catalytic activity">
    <reaction evidence="10">
        <text>(2R)-2-phosphoglycerate = phosphoenolpyruvate + H2O</text>
        <dbReference type="Rhea" id="RHEA:10164"/>
        <dbReference type="ChEBI" id="CHEBI:15377"/>
        <dbReference type="ChEBI" id="CHEBI:58289"/>
        <dbReference type="ChEBI" id="CHEBI:58702"/>
        <dbReference type="EC" id="4.2.1.11"/>
    </reaction>
</comment>